<evidence type="ECO:0000313" key="2">
    <source>
        <dbReference type="Proteomes" id="UP000514424"/>
    </source>
</evidence>
<reference evidence="2" key="1">
    <citation type="submission" date="2020-05" db="EMBL/GenBank/DDBJ databases">
        <title>Genomics and ecology of novel Flavobacterium phages from the Baltic Sea.</title>
        <authorList>
            <person name="Hoetzinger M."/>
            <person name="Nilsson E."/>
            <person name="Holmfeldt K."/>
        </authorList>
    </citation>
    <scope>NUCLEOTIDE SEQUENCE [LARGE SCALE GENOMIC DNA]</scope>
</reference>
<sequence length="38" mass="4209">MQRCLSLSVFGSIRNKLNGSSFSLKIVRIAQLVRAIDS</sequence>
<gene>
    <name evidence="1" type="ORF">elemo63D_phanotate18</name>
</gene>
<proteinExistence type="predicted"/>
<protein>
    <submittedName>
        <fullName evidence="1">Uncharacterized protein</fullName>
    </submittedName>
</protein>
<organism evidence="1 2">
    <name type="scientific">Flavobacterium phage vB_FspP_elemoF_6-3D</name>
    <dbReference type="NCBI Taxonomy" id="2743826"/>
    <lineage>
        <taxon>Viruses</taxon>
        <taxon>Duplodnaviria</taxon>
        <taxon>Heunggongvirae</taxon>
        <taxon>Uroviricota</taxon>
        <taxon>Caudoviricetes</taxon>
        <taxon>Elemovirus</taxon>
        <taxon>Elemovirus elemoF</taxon>
    </lineage>
</organism>
<keyword evidence="2" id="KW-1185">Reference proteome</keyword>
<name>A0A7D7F5U6_9CAUD</name>
<dbReference type="EMBL" id="MT497071">
    <property type="protein sequence ID" value="QMP85181.1"/>
    <property type="molecule type" value="Genomic_DNA"/>
</dbReference>
<evidence type="ECO:0000313" key="1">
    <source>
        <dbReference type="EMBL" id="QMP85181.1"/>
    </source>
</evidence>
<dbReference type="Proteomes" id="UP000514424">
    <property type="component" value="Segment"/>
</dbReference>
<accession>A0A7D7F5U6</accession>